<evidence type="ECO:0000313" key="2">
    <source>
        <dbReference type="EMBL" id="NEV64551.1"/>
    </source>
</evidence>
<dbReference type="RefSeq" id="WP_164455402.1">
    <property type="nucleotide sequence ID" value="NZ_JAAIJQ010000097.1"/>
</dbReference>
<dbReference type="AlphaFoldDB" id="A0A6M0K5H8"/>
<feature type="region of interest" description="Disordered" evidence="1">
    <location>
        <begin position="144"/>
        <end position="170"/>
    </location>
</feature>
<reference evidence="2 3" key="1">
    <citation type="submission" date="2020-02" db="EMBL/GenBank/DDBJ databases">
        <title>Genome sequences of Thiorhodococcus mannitoliphagus and Thiorhodococcus minor, purple sulfur photosynthetic bacteria in the gammaproteobacterial family, Chromatiaceae.</title>
        <authorList>
            <person name="Aviles F.A."/>
            <person name="Meyer T.E."/>
            <person name="Kyndt J.A."/>
        </authorList>
    </citation>
    <scope>NUCLEOTIDE SEQUENCE [LARGE SCALE GENOMIC DNA]</scope>
    <source>
        <strain evidence="2 3">DSM 11518</strain>
    </source>
</reference>
<keyword evidence="3" id="KW-1185">Reference proteome</keyword>
<sequence length="170" mass="18413">MAWIPRHLCADATLLSGAVSLGYDSHPAQSRDGPELAFSRDSLDLSRRVPWQASRLGLSVGGWYPDYEADNDSYRLTLRSDRSHDLWEGMGLLRLGLEGAAYRDALVPADARDELAFSARFARILGARATVGLTAEARRLDDRNASLPWAGRPGASPSRQGRGQGPGAPP</sequence>
<organism evidence="2 3">
    <name type="scientific">Thiorhodococcus minor</name>
    <dbReference type="NCBI Taxonomy" id="57489"/>
    <lineage>
        <taxon>Bacteria</taxon>
        <taxon>Pseudomonadati</taxon>
        <taxon>Pseudomonadota</taxon>
        <taxon>Gammaproteobacteria</taxon>
        <taxon>Chromatiales</taxon>
        <taxon>Chromatiaceae</taxon>
        <taxon>Thiorhodococcus</taxon>
    </lineage>
</organism>
<evidence type="ECO:0000313" key="3">
    <source>
        <dbReference type="Proteomes" id="UP000483379"/>
    </source>
</evidence>
<dbReference type="Proteomes" id="UP000483379">
    <property type="component" value="Unassembled WGS sequence"/>
</dbReference>
<proteinExistence type="predicted"/>
<name>A0A6M0K5H8_9GAMM</name>
<evidence type="ECO:0000256" key="1">
    <source>
        <dbReference type="SAM" id="MobiDB-lite"/>
    </source>
</evidence>
<protein>
    <submittedName>
        <fullName evidence="2">Uncharacterized protein</fullName>
    </submittedName>
</protein>
<gene>
    <name evidence="2" type="ORF">G3446_22210</name>
</gene>
<accession>A0A6M0K5H8</accession>
<comment type="caution">
    <text evidence="2">The sequence shown here is derived from an EMBL/GenBank/DDBJ whole genome shotgun (WGS) entry which is preliminary data.</text>
</comment>
<dbReference type="EMBL" id="JAAIJQ010000097">
    <property type="protein sequence ID" value="NEV64551.1"/>
    <property type="molecule type" value="Genomic_DNA"/>
</dbReference>